<keyword evidence="10 17" id="KW-0067">ATP-binding</keyword>
<evidence type="ECO:0000256" key="6">
    <source>
        <dbReference type="ARBA" id="ARBA00022692"/>
    </source>
</evidence>
<evidence type="ECO:0000313" key="21">
    <source>
        <dbReference type="Proteomes" id="UP000184452"/>
    </source>
</evidence>
<dbReference type="Gene3D" id="3.40.50.1000">
    <property type="entry name" value="HAD superfamily/HAD-like"/>
    <property type="match status" value="1"/>
</dbReference>
<dbReference type="InterPro" id="IPR023214">
    <property type="entry name" value="HAD_sf"/>
</dbReference>
<dbReference type="SUPFAM" id="SSF56784">
    <property type="entry name" value="HAD-like"/>
    <property type="match status" value="1"/>
</dbReference>
<dbReference type="GO" id="GO:0005524">
    <property type="term" value="F:ATP binding"/>
    <property type="evidence" value="ECO:0007669"/>
    <property type="project" value="UniProtKB-UniRule"/>
</dbReference>
<dbReference type="InterPro" id="IPR023299">
    <property type="entry name" value="ATPase_P-typ_cyto_dom_N"/>
</dbReference>
<dbReference type="STRING" id="758803.SAMN05421803_11534"/>
<sequence>MSEHDHDDRRPGGGRHRDGHAAPPGVPADDGSRARGGGGGEESGRGHGDGGDRSSRSEHSGHAGHSGRGDGAREEAHGGRPGRGSHSGRAGHGDGRGEAHGGHGDGGGRSSHSGHGDHSSHSDHSGHGGGHGDHAAMFRTRFWWSLLLSLPVVFTSHMVSGWLGYHVPDLLAWIPPVLGTVVYLYGGWPFLAGVAGELRGRRPGMMTLVAMAITVAFGASLLATLGVVGAALDFWWELVLLVVVMLLGHWLEMRALGQASGALEALAALLPDRAERVGGDGGTEEAAVSDLGAGDVVLVRSGGRVPADGTVVRGAAAVDESMITGESRTVTRGEGDRVVAGTVATDSAVRVRVDAVGEDTTLAGIRRLVAEAQASTSRSQVLADRAAGLLFWFALTAAVLTAAAWSVLGEPTEAVERTVTVLVIACPHALGLAIPLVIAISTALSARNGILVKDRLALERTRLVDTVLFDKTGTLTRGAPALTDHAAVPGGDAARVLALAGAAEADSEHPLARAVVRAAREAGGVPAAAGFRSLTGRGVRAEVDGETVHVGGPALLESLGLAEPPELEERTRAWRGRGATVLHVVAGDAVAGALALADEVRPESRAAVRRLREQGIAVAMVTGDARNVADAVAADLGLDEVFAQVLPDQKDAVVRDLQERGRTVAMVGDGVNDAPALARADVGIAIGAGTDVAIESAGVVLASDDPRGVVAVRRLSRASYRKMLQNLAWAAGYNVLAVPLAAGVLAPVGIVPAPAVGAVLMSLSTVIVALNAQLLRRVDLSPTD</sequence>
<feature type="compositionally biased region" description="Basic and acidic residues" evidence="18">
    <location>
        <begin position="1"/>
        <end position="20"/>
    </location>
</feature>
<keyword evidence="5" id="KW-0597">Phosphoprotein</keyword>
<feature type="transmembrane region" description="Helical" evidence="17">
    <location>
        <begin position="142"/>
        <end position="165"/>
    </location>
</feature>
<feature type="compositionally biased region" description="Basic and acidic residues" evidence="18">
    <location>
        <begin position="114"/>
        <end position="131"/>
    </location>
</feature>
<feature type="region of interest" description="Disordered" evidence="18">
    <location>
        <begin position="1"/>
        <end position="131"/>
    </location>
</feature>
<feature type="domain" description="P-type ATPase A" evidence="19">
    <location>
        <begin position="269"/>
        <end position="369"/>
    </location>
</feature>
<dbReference type="GO" id="GO:0005886">
    <property type="term" value="C:plasma membrane"/>
    <property type="evidence" value="ECO:0007669"/>
    <property type="project" value="UniProtKB-SubCell"/>
</dbReference>
<accession>A0A1M6QET5</accession>
<feature type="transmembrane region" description="Helical" evidence="17">
    <location>
        <begin position="727"/>
        <end position="750"/>
    </location>
</feature>
<keyword evidence="12" id="KW-1278">Translocase</keyword>
<feature type="transmembrane region" description="Helical" evidence="17">
    <location>
        <begin position="386"/>
        <end position="408"/>
    </location>
</feature>
<feature type="compositionally biased region" description="Basic and acidic residues" evidence="18">
    <location>
        <begin position="91"/>
        <end position="103"/>
    </location>
</feature>
<keyword evidence="8 17" id="KW-0547">Nucleotide-binding</keyword>
<evidence type="ECO:0000256" key="10">
    <source>
        <dbReference type="ARBA" id="ARBA00022840"/>
    </source>
</evidence>
<reference evidence="20 21" key="1">
    <citation type="submission" date="2016-11" db="EMBL/GenBank/DDBJ databases">
        <authorList>
            <person name="Jaros S."/>
            <person name="Januszkiewicz K."/>
            <person name="Wedrychowicz H."/>
        </authorList>
    </citation>
    <scope>NUCLEOTIDE SEQUENCE [LARGE SCALE GENOMIC DNA]</scope>
    <source>
        <strain evidence="20 21">CGMCC 4.5723</strain>
    </source>
</reference>
<dbReference type="InterPro" id="IPR027256">
    <property type="entry name" value="P-typ_ATPase_IB"/>
</dbReference>
<comment type="subcellular location">
    <subcellularLocation>
        <location evidence="1">Cell membrane</location>
        <topology evidence="1">Multi-pass membrane protein</topology>
    </subcellularLocation>
</comment>
<dbReference type="InterPro" id="IPR018303">
    <property type="entry name" value="ATPase_P-typ_P_site"/>
</dbReference>
<dbReference type="InterPro" id="IPR044492">
    <property type="entry name" value="P_typ_ATPase_HD_dom"/>
</dbReference>
<evidence type="ECO:0000256" key="1">
    <source>
        <dbReference type="ARBA" id="ARBA00004651"/>
    </source>
</evidence>
<gene>
    <name evidence="20" type="ORF">SAMN05421803_11534</name>
</gene>
<keyword evidence="21" id="KW-1185">Reference proteome</keyword>
<evidence type="ECO:0000256" key="9">
    <source>
        <dbReference type="ARBA" id="ARBA00022796"/>
    </source>
</evidence>
<keyword evidence="3" id="KW-0813">Transport</keyword>
<evidence type="ECO:0000256" key="16">
    <source>
        <dbReference type="ARBA" id="ARBA00023136"/>
    </source>
</evidence>
<dbReference type="SFLD" id="SFLDS00003">
    <property type="entry name" value="Haloacid_Dehalogenase"/>
    <property type="match status" value="1"/>
</dbReference>
<evidence type="ECO:0000256" key="3">
    <source>
        <dbReference type="ARBA" id="ARBA00022448"/>
    </source>
</evidence>
<dbReference type="Pfam" id="PF00122">
    <property type="entry name" value="E1-E2_ATPase"/>
    <property type="match status" value="1"/>
</dbReference>
<evidence type="ECO:0000256" key="7">
    <source>
        <dbReference type="ARBA" id="ARBA00022723"/>
    </source>
</evidence>
<feature type="transmembrane region" description="Helical" evidence="17">
    <location>
        <begin position="171"/>
        <end position="196"/>
    </location>
</feature>
<dbReference type="NCBIfam" id="TIGR01511">
    <property type="entry name" value="ATPase-IB1_Cu"/>
    <property type="match status" value="1"/>
</dbReference>
<proteinExistence type="inferred from homology"/>
<dbReference type="SFLD" id="SFLDF00027">
    <property type="entry name" value="p-type_atpase"/>
    <property type="match status" value="1"/>
</dbReference>
<dbReference type="InterPro" id="IPR059000">
    <property type="entry name" value="ATPase_P-type_domA"/>
</dbReference>
<dbReference type="SUPFAM" id="SSF81665">
    <property type="entry name" value="Calcium ATPase, transmembrane domain M"/>
    <property type="match status" value="1"/>
</dbReference>
<evidence type="ECO:0000256" key="12">
    <source>
        <dbReference type="ARBA" id="ARBA00022967"/>
    </source>
</evidence>
<dbReference type="NCBIfam" id="TIGR01525">
    <property type="entry name" value="ATPase-IB_hvy"/>
    <property type="match status" value="1"/>
</dbReference>
<evidence type="ECO:0000256" key="4">
    <source>
        <dbReference type="ARBA" id="ARBA00022475"/>
    </source>
</evidence>
<organism evidence="20 21">
    <name type="scientific">Nocardiopsis flavescens</name>
    <dbReference type="NCBI Taxonomy" id="758803"/>
    <lineage>
        <taxon>Bacteria</taxon>
        <taxon>Bacillati</taxon>
        <taxon>Actinomycetota</taxon>
        <taxon>Actinomycetes</taxon>
        <taxon>Streptosporangiales</taxon>
        <taxon>Nocardiopsidaceae</taxon>
        <taxon>Nocardiopsis</taxon>
    </lineage>
</organism>
<keyword evidence="13 17" id="KW-1133">Transmembrane helix</keyword>
<evidence type="ECO:0000259" key="19">
    <source>
        <dbReference type="Pfam" id="PF00122"/>
    </source>
</evidence>
<protein>
    <submittedName>
        <fullName evidence="20">Cu2+-exporting ATPase</fullName>
    </submittedName>
</protein>
<evidence type="ECO:0000256" key="15">
    <source>
        <dbReference type="ARBA" id="ARBA00023065"/>
    </source>
</evidence>
<dbReference type="PROSITE" id="PS00154">
    <property type="entry name" value="ATPASE_E1_E2"/>
    <property type="match status" value="1"/>
</dbReference>
<dbReference type="PANTHER" id="PTHR43520:SF5">
    <property type="entry name" value="CATION-TRANSPORTING P-TYPE ATPASE-RELATED"/>
    <property type="match status" value="1"/>
</dbReference>
<keyword evidence="7 17" id="KW-0479">Metal-binding</keyword>
<feature type="transmembrane region" description="Helical" evidence="17">
    <location>
        <begin position="756"/>
        <end position="775"/>
    </location>
</feature>
<evidence type="ECO:0000256" key="5">
    <source>
        <dbReference type="ARBA" id="ARBA00022553"/>
    </source>
</evidence>
<dbReference type="SUPFAM" id="SSF81653">
    <property type="entry name" value="Calcium ATPase, transduction domain A"/>
    <property type="match status" value="1"/>
</dbReference>
<evidence type="ECO:0000256" key="11">
    <source>
        <dbReference type="ARBA" id="ARBA00022842"/>
    </source>
</evidence>
<dbReference type="SFLD" id="SFLDG00002">
    <property type="entry name" value="C1.7:_P-type_atpase_like"/>
    <property type="match status" value="1"/>
</dbReference>
<dbReference type="Proteomes" id="UP000184452">
    <property type="component" value="Unassembled WGS sequence"/>
</dbReference>
<dbReference type="EMBL" id="FQZK01000015">
    <property type="protein sequence ID" value="SHK18824.1"/>
    <property type="molecule type" value="Genomic_DNA"/>
</dbReference>
<evidence type="ECO:0000256" key="18">
    <source>
        <dbReference type="SAM" id="MobiDB-lite"/>
    </source>
</evidence>
<evidence type="ECO:0000256" key="2">
    <source>
        <dbReference type="ARBA" id="ARBA00006024"/>
    </source>
</evidence>
<dbReference type="FunFam" id="2.70.150.10:FF:000020">
    <property type="entry name" value="Copper-exporting P-type ATPase A"/>
    <property type="match status" value="1"/>
</dbReference>
<feature type="transmembrane region" description="Helical" evidence="17">
    <location>
        <begin position="234"/>
        <end position="251"/>
    </location>
</feature>
<keyword evidence="16 17" id="KW-0472">Membrane</keyword>
<keyword evidence="6 17" id="KW-0812">Transmembrane</keyword>
<dbReference type="InterPro" id="IPR001757">
    <property type="entry name" value="P_typ_ATPase"/>
</dbReference>
<dbReference type="Pfam" id="PF00702">
    <property type="entry name" value="Hydrolase"/>
    <property type="match status" value="1"/>
</dbReference>
<dbReference type="AlphaFoldDB" id="A0A1M6QET5"/>
<evidence type="ECO:0000256" key="14">
    <source>
        <dbReference type="ARBA" id="ARBA00023008"/>
    </source>
</evidence>
<dbReference type="GO" id="GO:0005507">
    <property type="term" value="F:copper ion binding"/>
    <property type="evidence" value="ECO:0007669"/>
    <property type="project" value="TreeGrafter"/>
</dbReference>
<dbReference type="InterPro" id="IPR023298">
    <property type="entry name" value="ATPase_P-typ_TM_dom_sf"/>
</dbReference>
<dbReference type="GO" id="GO:0055070">
    <property type="term" value="P:copper ion homeostasis"/>
    <property type="evidence" value="ECO:0007669"/>
    <property type="project" value="TreeGrafter"/>
</dbReference>
<dbReference type="NCBIfam" id="TIGR01494">
    <property type="entry name" value="ATPase_P-type"/>
    <property type="match status" value="1"/>
</dbReference>
<evidence type="ECO:0000256" key="8">
    <source>
        <dbReference type="ARBA" id="ARBA00022741"/>
    </source>
</evidence>
<keyword evidence="4 17" id="KW-1003">Cell membrane</keyword>
<evidence type="ECO:0000256" key="17">
    <source>
        <dbReference type="RuleBase" id="RU362081"/>
    </source>
</evidence>
<dbReference type="GO" id="GO:0043682">
    <property type="term" value="F:P-type divalent copper transporter activity"/>
    <property type="evidence" value="ECO:0007669"/>
    <property type="project" value="TreeGrafter"/>
</dbReference>
<dbReference type="InterPro" id="IPR036412">
    <property type="entry name" value="HAD-like_sf"/>
</dbReference>
<keyword evidence="11" id="KW-0460">Magnesium</keyword>
<dbReference type="InterPro" id="IPR008250">
    <property type="entry name" value="ATPase_P-typ_transduc_dom_A_sf"/>
</dbReference>
<dbReference type="GO" id="GO:0016887">
    <property type="term" value="F:ATP hydrolysis activity"/>
    <property type="evidence" value="ECO:0007669"/>
    <property type="project" value="InterPro"/>
</dbReference>
<feature type="compositionally biased region" description="Basic and acidic residues" evidence="18">
    <location>
        <begin position="42"/>
        <end position="78"/>
    </location>
</feature>
<feature type="transmembrane region" description="Helical" evidence="17">
    <location>
        <begin position="420"/>
        <end position="446"/>
    </location>
</feature>
<dbReference type="Gene3D" id="3.40.1110.10">
    <property type="entry name" value="Calcium-transporting ATPase, cytoplasmic domain N"/>
    <property type="match status" value="1"/>
</dbReference>
<keyword evidence="15" id="KW-0406">Ion transport</keyword>
<keyword evidence="9" id="KW-0187">Copper transport</keyword>
<comment type="similarity">
    <text evidence="2 17">Belongs to the cation transport ATPase (P-type) (TC 3.A.3) family. Type IB subfamily.</text>
</comment>
<keyword evidence="14" id="KW-0186">Copper</keyword>
<dbReference type="Gene3D" id="2.70.150.10">
    <property type="entry name" value="Calcium-transporting ATPase, cytoplasmic transduction domain A"/>
    <property type="match status" value="1"/>
</dbReference>
<dbReference type="PRINTS" id="PR00120">
    <property type="entry name" value="HATPASE"/>
</dbReference>
<feature type="transmembrane region" description="Helical" evidence="17">
    <location>
        <begin position="208"/>
        <end position="228"/>
    </location>
</feature>
<evidence type="ECO:0000256" key="13">
    <source>
        <dbReference type="ARBA" id="ARBA00022989"/>
    </source>
</evidence>
<evidence type="ECO:0000313" key="20">
    <source>
        <dbReference type="EMBL" id="SHK18824.1"/>
    </source>
</evidence>
<dbReference type="PANTHER" id="PTHR43520">
    <property type="entry name" value="ATP7, ISOFORM B"/>
    <property type="match status" value="1"/>
</dbReference>
<dbReference type="PRINTS" id="PR00119">
    <property type="entry name" value="CATATPASE"/>
</dbReference>
<name>A0A1M6QET5_9ACTN</name>